<comment type="caution">
    <text evidence="2">The sequence shown here is derived from an EMBL/GenBank/DDBJ whole genome shotgun (WGS) entry which is preliminary data.</text>
</comment>
<dbReference type="PANTHER" id="PTHR40076:SF1">
    <property type="entry name" value="MEMBRANE PROTEIN"/>
    <property type="match status" value="1"/>
</dbReference>
<evidence type="ECO:0000313" key="3">
    <source>
        <dbReference type="Proteomes" id="UP001198242"/>
    </source>
</evidence>
<dbReference type="Pfam" id="PF06161">
    <property type="entry name" value="DUF975"/>
    <property type="match status" value="1"/>
</dbReference>
<sequence length="533" mass="60895">MWKIRDLKKKARGTFKRNYVGIVITCFIAAVVMGSFINPLKEVRTIKDTYFDQLNGTVLFAENHNSDMSNTEVVDNFLGKSGEESERAQHWTRGVLSVFAKNTEGAGNFVYGVLNSINQIVFNDRVSAGVTIAIGSLIYLLIAILFTKVLLIGLYRYLLEIRVYTGTRISRILFPWSVKKALHIAWVMFVRSVYSLLWCLTIVGGFIKIYSYKLVPMIIAENPELSAKEAIKLSEDMMKGYKWRAFLIDLSFIGWDILNILTLQILGVFFLEPYKRMTTVELYMTLREKAKERDIENADRLCDKLLESEVTSGIYPINEYFITVPKGKKWILEDYERDYGLSSLILIFFTFAMIGWLWEVLLFLFTRGEFINRGTSHGPWLPIYGVGGTVVLIVLKKFRNKPWLTFLLSMVLCGVIEYFTSLILEKVQGMRWWDYSGYFMNFQGRICLEGLAVFALGGCAAVYLVAPSLDHLFCKIPMKIKKIICVVLVVLFVVDMAYSAFVPNIGEGITDNDVARIEIKKSDVLIASDFLLI</sequence>
<dbReference type="EMBL" id="JAJEQM010000003">
    <property type="protein sequence ID" value="MCC2209946.1"/>
    <property type="molecule type" value="Genomic_DNA"/>
</dbReference>
<keyword evidence="1" id="KW-0812">Transmembrane</keyword>
<feature type="transmembrane region" description="Helical" evidence="1">
    <location>
        <begin position="132"/>
        <end position="159"/>
    </location>
</feature>
<dbReference type="Proteomes" id="UP001198242">
    <property type="component" value="Unassembled WGS sequence"/>
</dbReference>
<feature type="transmembrane region" description="Helical" evidence="1">
    <location>
        <begin position="246"/>
        <end position="271"/>
    </location>
</feature>
<keyword evidence="1" id="KW-0472">Membrane</keyword>
<dbReference type="InterPro" id="IPR010380">
    <property type="entry name" value="DUF975"/>
</dbReference>
<keyword evidence="3" id="KW-1185">Reference proteome</keyword>
<reference evidence="2 3" key="1">
    <citation type="submission" date="2021-10" db="EMBL/GenBank/DDBJ databases">
        <title>Anaerobic single-cell dispensing facilitates the cultivation of human gut bacteria.</title>
        <authorList>
            <person name="Afrizal A."/>
        </authorList>
    </citation>
    <scope>NUCLEOTIDE SEQUENCE [LARGE SCALE GENOMIC DNA]</scope>
    <source>
        <strain evidence="2 3">CLA-AA-H232</strain>
    </source>
</reference>
<keyword evidence="1" id="KW-1133">Transmembrane helix</keyword>
<dbReference type="Pfam" id="PF06541">
    <property type="entry name" value="ABC_trans_CmpB"/>
    <property type="match status" value="1"/>
</dbReference>
<evidence type="ECO:0000256" key="1">
    <source>
        <dbReference type="SAM" id="Phobius"/>
    </source>
</evidence>
<feature type="transmembrane region" description="Helical" evidence="1">
    <location>
        <begin position="339"/>
        <end position="358"/>
    </location>
</feature>
<accession>A0AAE3J913</accession>
<dbReference type="PANTHER" id="PTHR40076">
    <property type="entry name" value="MEMBRANE PROTEIN-RELATED"/>
    <property type="match status" value="1"/>
</dbReference>
<dbReference type="RefSeq" id="WP_308455984.1">
    <property type="nucleotide sequence ID" value="NZ_JAJEQM010000003.1"/>
</dbReference>
<feature type="transmembrane region" description="Helical" evidence="1">
    <location>
        <begin position="442"/>
        <end position="463"/>
    </location>
</feature>
<feature type="transmembrane region" description="Helical" evidence="1">
    <location>
        <begin position="402"/>
        <end position="422"/>
    </location>
</feature>
<evidence type="ECO:0000313" key="2">
    <source>
        <dbReference type="EMBL" id="MCC2209946.1"/>
    </source>
</evidence>
<dbReference type="AlphaFoldDB" id="A0AAE3J913"/>
<gene>
    <name evidence="2" type="ORF">LKE05_03930</name>
</gene>
<proteinExistence type="predicted"/>
<feature type="transmembrane region" description="Helical" evidence="1">
    <location>
        <begin position="20"/>
        <end position="37"/>
    </location>
</feature>
<feature type="transmembrane region" description="Helical" evidence="1">
    <location>
        <begin position="180"/>
        <end position="207"/>
    </location>
</feature>
<protein>
    <submittedName>
        <fullName evidence="2">DUF975 family protein</fullName>
    </submittedName>
</protein>
<organism evidence="2 3">
    <name type="scientific">Hominilimicola fabiformis</name>
    <dbReference type="NCBI Taxonomy" id="2885356"/>
    <lineage>
        <taxon>Bacteria</taxon>
        <taxon>Bacillati</taxon>
        <taxon>Bacillota</taxon>
        <taxon>Clostridia</taxon>
        <taxon>Eubacteriales</taxon>
        <taxon>Oscillospiraceae</taxon>
        <taxon>Hominilimicola</taxon>
    </lineage>
</organism>
<feature type="transmembrane region" description="Helical" evidence="1">
    <location>
        <begin position="378"/>
        <end position="395"/>
    </location>
</feature>
<feature type="transmembrane region" description="Helical" evidence="1">
    <location>
        <begin position="483"/>
        <end position="501"/>
    </location>
</feature>
<dbReference type="InterPro" id="IPR010540">
    <property type="entry name" value="CmpB_TMEM229"/>
</dbReference>
<name>A0AAE3J913_9FIRM</name>